<protein>
    <submittedName>
        <fullName evidence="2">Uncharacterized protein</fullName>
    </submittedName>
</protein>
<evidence type="ECO:0000256" key="1">
    <source>
        <dbReference type="SAM" id="MobiDB-lite"/>
    </source>
</evidence>
<organism evidence="2">
    <name type="scientific">Tanacetum cinerariifolium</name>
    <name type="common">Dalmatian daisy</name>
    <name type="synonym">Chrysanthemum cinerariifolium</name>
    <dbReference type="NCBI Taxonomy" id="118510"/>
    <lineage>
        <taxon>Eukaryota</taxon>
        <taxon>Viridiplantae</taxon>
        <taxon>Streptophyta</taxon>
        <taxon>Embryophyta</taxon>
        <taxon>Tracheophyta</taxon>
        <taxon>Spermatophyta</taxon>
        <taxon>Magnoliopsida</taxon>
        <taxon>eudicotyledons</taxon>
        <taxon>Gunneridae</taxon>
        <taxon>Pentapetalae</taxon>
        <taxon>asterids</taxon>
        <taxon>campanulids</taxon>
        <taxon>Asterales</taxon>
        <taxon>Asteraceae</taxon>
        <taxon>Asteroideae</taxon>
        <taxon>Anthemideae</taxon>
        <taxon>Anthemidinae</taxon>
        <taxon>Tanacetum</taxon>
    </lineage>
</organism>
<dbReference type="AlphaFoldDB" id="A0A6L2NKI5"/>
<gene>
    <name evidence="2" type="ORF">Tci_058691</name>
</gene>
<comment type="caution">
    <text evidence="2">The sequence shown here is derived from an EMBL/GenBank/DDBJ whole genome shotgun (WGS) entry which is preliminary data.</text>
</comment>
<dbReference type="EMBL" id="BKCJ010009386">
    <property type="protein sequence ID" value="GEU86713.1"/>
    <property type="molecule type" value="Genomic_DNA"/>
</dbReference>
<sequence>MYLHGYLKTIIDVKTFVPCEFDGNHRKTIRTMKRPAVGIAQSNKHVPIPYVSADIASHGPTTGTSISVSSSMKGKTKLDDNGSVRADEIPHGSTDPDDDYLWREGIENSSCAVIQGSRRMQTFMRALITISPGHMLQGMKTTMSLTLISRYDQHRSNRRNRIAF</sequence>
<feature type="compositionally biased region" description="Basic and acidic residues" evidence="1">
    <location>
        <begin position="76"/>
        <end position="90"/>
    </location>
</feature>
<proteinExistence type="predicted"/>
<feature type="region of interest" description="Disordered" evidence="1">
    <location>
        <begin position="62"/>
        <end position="100"/>
    </location>
</feature>
<evidence type="ECO:0000313" key="2">
    <source>
        <dbReference type="EMBL" id="GEU86713.1"/>
    </source>
</evidence>
<reference evidence="2" key="1">
    <citation type="journal article" date="2019" name="Sci. Rep.">
        <title>Draft genome of Tanacetum cinerariifolium, the natural source of mosquito coil.</title>
        <authorList>
            <person name="Yamashiro T."/>
            <person name="Shiraishi A."/>
            <person name="Satake H."/>
            <person name="Nakayama K."/>
        </authorList>
    </citation>
    <scope>NUCLEOTIDE SEQUENCE</scope>
</reference>
<accession>A0A6L2NKI5</accession>
<name>A0A6L2NKI5_TANCI</name>
<feature type="compositionally biased region" description="Polar residues" evidence="1">
    <location>
        <begin position="62"/>
        <end position="73"/>
    </location>
</feature>